<evidence type="ECO:0000256" key="13">
    <source>
        <dbReference type="ARBA" id="ARBA00052491"/>
    </source>
</evidence>
<dbReference type="Gene3D" id="3.40.630.30">
    <property type="match status" value="1"/>
</dbReference>
<comment type="similarity">
    <text evidence="4">Belongs to the acetyltransferase family. AANAT subfamily.</text>
</comment>
<keyword evidence="16" id="KW-1185">Reference proteome</keyword>
<comment type="catalytic activity">
    <reaction evidence="6">
        <text>dopamine + (9Z)-octadecenoyl-CoA = N-(9Z-octadecanoyl)-dopamine + CoA + H(+)</text>
        <dbReference type="Rhea" id="RHEA:51380"/>
        <dbReference type="ChEBI" id="CHEBI:15378"/>
        <dbReference type="ChEBI" id="CHEBI:31883"/>
        <dbReference type="ChEBI" id="CHEBI:57287"/>
        <dbReference type="ChEBI" id="CHEBI:57387"/>
        <dbReference type="ChEBI" id="CHEBI:59905"/>
    </reaction>
    <physiologicalReaction direction="left-to-right" evidence="6">
        <dbReference type="Rhea" id="RHEA:51381"/>
    </physiologicalReaction>
</comment>
<feature type="non-terminal residue" evidence="15">
    <location>
        <position position="1"/>
    </location>
</feature>
<comment type="catalytic activity">
    <reaction evidence="10">
        <text>serotonin + (9Z)-octadecenoyl-CoA = N-(9Z-octadecenoyl)-serotonin + CoA + H(+)</text>
        <dbReference type="Rhea" id="RHEA:51392"/>
        <dbReference type="ChEBI" id="CHEBI:15378"/>
        <dbReference type="ChEBI" id="CHEBI:57287"/>
        <dbReference type="ChEBI" id="CHEBI:57387"/>
        <dbReference type="ChEBI" id="CHEBI:134064"/>
        <dbReference type="ChEBI" id="CHEBI:350546"/>
    </reaction>
    <physiologicalReaction direction="left-to-right" evidence="10">
        <dbReference type="Rhea" id="RHEA:51393"/>
    </physiologicalReaction>
</comment>
<proteinExistence type="inferred from homology"/>
<gene>
    <name evidence="15" type="ORF">BDFB_003888</name>
</gene>
<evidence type="ECO:0000256" key="5">
    <source>
        <dbReference type="ARBA" id="ARBA00039114"/>
    </source>
</evidence>
<evidence type="ECO:0000256" key="3">
    <source>
        <dbReference type="ARBA" id="ARBA00037926"/>
    </source>
</evidence>
<sequence length="235" mass="27031">NFVQRNKSDHKQPNKENFLILRATPDDYDKILKLMRRAYYPEEPTTSSLAFKPTAVFEDSTIKILSEGYSLIAKCKYNDDILGACINETTHCWDPEMKDKLACKVGCVKSRQLLHFYAHMQRVPNLWKKYGVQKVFEIAHLFVRKDERGNGIAKKLVQHSRVLAADCGFALVRVDATSHYTAKLCEKINMKLIDEIPYCSYVGHDQRPVFNPPDPHKSVKIYVDDEPQKNAPIIS</sequence>
<dbReference type="CDD" id="cd04301">
    <property type="entry name" value="NAT_SF"/>
    <property type="match status" value="1"/>
</dbReference>
<dbReference type="SUPFAM" id="SSF55729">
    <property type="entry name" value="Acyl-CoA N-acyltransferases (Nat)"/>
    <property type="match status" value="1"/>
</dbReference>
<comment type="catalytic activity">
    <reaction evidence="13">
        <text>serotonin + acetyl-CoA = N-acetylserotonin + CoA + H(+)</text>
        <dbReference type="Rhea" id="RHEA:25217"/>
        <dbReference type="ChEBI" id="CHEBI:15378"/>
        <dbReference type="ChEBI" id="CHEBI:17697"/>
        <dbReference type="ChEBI" id="CHEBI:57287"/>
        <dbReference type="ChEBI" id="CHEBI:57288"/>
        <dbReference type="ChEBI" id="CHEBI:350546"/>
        <dbReference type="EC" id="2.3.1.87"/>
    </reaction>
    <physiologicalReaction direction="left-to-right" evidence="13">
        <dbReference type="Rhea" id="RHEA:25218"/>
    </physiologicalReaction>
</comment>
<evidence type="ECO:0000256" key="2">
    <source>
        <dbReference type="ARBA" id="ARBA00023315"/>
    </source>
</evidence>
<comment type="caution">
    <text evidence="15">The sequence shown here is derived from an EMBL/GenBank/DDBJ whole genome shotgun (WGS) entry which is preliminary data.</text>
</comment>
<dbReference type="GO" id="GO:0004059">
    <property type="term" value="F:aralkylamine N-acetyltransferase activity"/>
    <property type="evidence" value="ECO:0007669"/>
    <property type="project" value="UniProtKB-EC"/>
</dbReference>
<feature type="domain" description="N-acetyltransferase" evidence="14">
    <location>
        <begin position="72"/>
        <end position="179"/>
    </location>
</feature>
<evidence type="ECO:0000259" key="14">
    <source>
        <dbReference type="Pfam" id="PF00583"/>
    </source>
</evidence>
<evidence type="ECO:0000313" key="15">
    <source>
        <dbReference type="EMBL" id="RZC34600.1"/>
    </source>
</evidence>
<dbReference type="EMBL" id="QDEB01078609">
    <property type="protein sequence ID" value="RZC34600.1"/>
    <property type="molecule type" value="Genomic_DNA"/>
</dbReference>
<comment type="catalytic activity">
    <reaction evidence="8">
        <text>serotonin + (5Z,8Z,11Z,14Z)-eicosatetraenoyl-CoA = N-[(5Z,8Z,11Z,14Z)-eicosatetraenoyl]-serotonin + CoA + H(+)</text>
        <dbReference type="Rhea" id="RHEA:51396"/>
        <dbReference type="ChEBI" id="CHEBI:15378"/>
        <dbReference type="ChEBI" id="CHEBI:57287"/>
        <dbReference type="ChEBI" id="CHEBI:57368"/>
        <dbReference type="ChEBI" id="CHEBI:132255"/>
        <dbReference type="ChEBI" id="CHEBI:350546"/>
    </reaction>
    <physiologicalReaction direction="left-to-right" evidence="8">
        <dbReference type="Rhea" id="RHEA:51397"/>
    </physiologicalReaction>
</comment>
<evidence type="ECO:0000256" key="4">
    <source>
        <dbReference type="ARBA" id="ARBA00038182"/>
    </source>
</evidence>
<keyword evidence="1 15" id="KW-0808">Transferase</keyword>
<dbReference type="InterPro" id="IPR016181">
    <property type="entry name" value="Acyl_CoA_acyltransferase"/>
</dbReference>
<dbReference type="InterPro" id="IPR000182">
    <property type="entry name" value="GNAT_dom"/>
</dbReference>
<evidence type="ECO:0000256" key="1">
    <source>
        <dbReference type="ARBA" id="ARBA00022679"/>
    </source>
</evidence>
<comment type="catalytic activity">
    <reaction evidence="12">
        <text>dopamine + hexadecanoyl-CoA = N-hexadecanoyl-dopamine + CoA + H(+)</text>
        <dbReference type="Rhea" id="RHEA:51376"/>
        <dbReference type="ChEBI" id="CHEBI:15378"/>
        <dbReference type="ChEBI" id="CHEBI:57287"/>
        <dbReference type="ChEBI" id="CHEBI:57379"/>
        <dbReference type="ChEBI" id="CHEBI:59905"/>
        <dbReference type="ChEBI" id="CHEBI:134058"/>
    </reaction>
    <physiologicalReaction direction="left-to-right" evidence="12">
        <dbReference type="Rhea" id="RHEA:51377"/>
    </physiologicalReaction>
</comment>
<dbReference type="PANTHER" id="PTHR20905">
    <property type="entry name" value="N-ACETYLTRANSFERASE-RELATED"/>
    <property type="match status" value="1"/>
</dbReference>
<keyword evidence="2" id="KW-0012">Acyltransferase</keyword>
<evidence type="ECO:0000256" key="9">
    <source>
        <dbReference type="ARBA" id="ARBA00051711"/>
    </source>
</evidence>
<dbReference type="EC" id="2.3.1.87" evidence="5"/>
<name>A0A482VPK6_ASBVE</name>
<organism evidence="15 16">
    <name type="scientific">Asbolus verrucosus</name>
    <name type="common">Desert ironclad beetle</name>
    <dbReference type="NCBI Taxonomy" id="1661398"/>
    <lineage>
        <taxon>Eukaryota</taxon>
        <taxon>Metazoa</taxon>
        <taxon>Ecdysozoa</taxon>
        <taxon>Arthropoda</taxon>
        <taxon>Hexapoda</taxon>
        <taxon>Insecta</taxon>
        <taxon>Pterygota</taxon>
        <taxon>Neoptera</taxon>
        <taxon>Endopterygota</taxon>
        <taxon>Coleoptera</taxon>
        <taxon>Polyphaga</taxon>
        <taxon>Cucujiformia</taxon>
        <taxon>Tenebrionidae</taxon>
        <taxon>Pimeliinae</taxon>
        <taxon>Asbolus</taxon>
    </lineage>
</organism>
<dbReference type="AlphaFoldDB" id="A0A482VPK6"/>
<dbReference type="Proteomes" id="UP000292052">
    <property type="component" value="Unassembled WGS sequence"/>
</dbReference>
<evidence type="ECO:0000256" key="11">
    <source>
        <dbReference type="ARBA" id="ARBA00052178"/>
    </source>
</evidence>
<evidence type="ECO:0000313" key="16">
    <source>
        <dbReference type="Proteomes" id="UP000292052"/>
    </source>
</evidence>
<dbReference type="PANTHER" id="PTHR20905:SF1">
    <property type="entry name" value="AT07410P-RELATED"/>
    <property type="match status" value="1"/>
</dbReference>
<dbReference type="FunFam" id="3.40.630.30:FF:000046">
    <property type="entry name" value="Dopamine N-acetyltransferase"/>
    <property type="match status" value="1"/>
</dbReference>
<dbReference type="OrthoDB" id="41532at2759"/>
<dbReference type="Pfam" id="PF00583">
    <property type="entry name" value="Acetyltransf_1"/>
    <property type="match status" value="1"/>
</dbReference>
<comment type="pathway">
    <text evidence="3">Aromatic compound metabolism; melatonin biosynthesis; melatonin from serotonin: step 1/2.</text>
</comment>
<protein>
    <recommendedName>
        <fullName evidence="5">aralkylamine N-acetyltransferase</fullName>
        <ecNumber evidence="5">2.3.1.87</ecNumber>
    </recommendedName>
</protein>
<reference evidence="15 16" key="1">
    <citation type="submission" date="2017-03" db="EMBL/GenBank/DDBJ databases">
        <title>Genome of the blue death feigning beetle - Asbolus verrucosus.</title>
        <authorList>
            <person name="Rider S.D."/>
        </authorList>
    </citation>
    <scope>NUCLEOTIDE SEQUENCE [LARGE SCALE GENOMIC DNA]</scope>
    <source>
        <strain evidence="15">Butters</strain>
        <tissue evidence="15">Head and leg muscle</tissue>
    </source>
</reference>
<evidence type="ECO:0000256" key="7">
    <source>
        <dbReference type="ARBA" id="ARBA00050849"/>
    </source>
</evidence>
<feature type="non-terminal residue" evidence="15">
    <location>
        <position position="235"/>
    </location>
</feature>
<comment type="catalytic activity">
    <reaction evidence="11">
        <text>serotonin + hexadecanoyl-CoA = N-hexadecanoyl-serotonin + CoA + H(+)</text>
        <dbReference type="Rhea" id="RHEA:51384"/>
        <dbReference type="ChEBI" id="CHEBI:15378"/>
        <dbReference type="ChEBI" id="CHEBI:57287"/>
        <dbReference type="ChEBI" id="CHEBI:57379"/>
        <dbReference type="ChEBI" id="CHEBI:134059"/>
        <dbReference type="ChEBI" id="CHEBI:350546"/>
    </reaction>
    <physiologicalReaction direction="left-to-right" evidence="11">
        <dbReference type="Rhea" id="RHEA:51385"/>
    </physiologicalReaction>
</comment>
<comment type="catalytic activity">
    <reaction evidence="7">
        <text>serotonin + octadecanoyl-CoA = N-octadecanoyl-serotonin + CoA + H(+)</text>
        <dbReference type="Rhea" id="RHEA:51400"/>
        <dbReference type="ChEBI" id="CHEBI:15378"/>
        <dbReference type="ChEBI" id="CHEBI:57287"/>
        <dbReference type="ChEBI" id="CHEBI:57394"/>
        <dbReference type="ChEBI" id="CHEBI:134065"/>
        <dbReference type="ChEBI" id="CHEBI:350546"/>
    </reaction>
    <physiologicalReaction direction="left-to-right" evidence="7">
        <dbReference type="Rhea" id="RHEA:51401"/>
    </physiologicalReaction>
</comment>
<comment type="catalytic activity">
    <reaction evidence="9">
        <text>dopamine + acetyl-CoA = N-acetyldopamine + CoA + H(+)</text>
        <dbReference type="Rhea" id="RHEA:51388"/>
        <dbReference type="ChEBI" id="CHEBI:15378"/>
        <dbReference type="ChEBI" id="CHEBI:57287"/>
        <dbReference type="ChEBI" id="CHEBI:57288"/>
        <dbReference type="ChEBI" id="CHEBI:59905"/>
        <dbReference type="ChEBI" id="CHEBI:125678"/>
    </reaction>
    <physiologicalReaction direction="left-to-right" evidence="9">
        <dbReference type="Rhea" id="RHEA:51389"/>
    </physiologicalReaction>
</comment>
<evidence type="ECO:0000256" key="8">
    <source>
        <dbReference type="ARBA" id="ARBA00051284"/>
    </source>
</evidence>
<evidence type="ECO:0000256" key="6">
    <source>
        <dbReference type="ARBA" id="ARBA00050189"/>
    </source>
</evidence>
<evidence type="ECO:0000256" key="10">
    <source>
        <dbReference type="ARBA" id="ARBA00051823"/>
    </source>
</evidence>
<evidence type="ECO:0000256" key="12">
    <source>
        <dbReference type="ARBA" id="ARBA00052335"/>
    </source>
</evidence>
<accession>A0A482VPK6</accession>